<dbReference type="Proteomes" id="UP000499080">
    <property type="component" value="Unassembled WGS sequence"/>
</dbReference>
<proteinExistence type="predicted"/>
<dbReference type="OrthoDB" id="6434514at2759"/>
<accession>A0A4Y2JD22</accession>
<protein>
    <submittedName>
        <fullName evidence="1">Uncharacterized protein</fullName>
    </submittedName>
</protein>
<comment type="caution">
    <text evidence="1">The sequence shown here is derived from an EMBL/GenBank/DDBJ whole genome shotgun (WGS) entry which is preliminary data.</text>
</comment>
<gene>
    <name evidence="1" type="ORF">AVEN_145369_1</name>
</gene>
<dbReference type="AlphaFoldDB" id="A0A4Y2JD22"/>
<reference evidence="1 2" key="1">
    <citation type="journal article" date="2019" name="Sci. Rep.">
        <title>Orb-weaving spider Araneus ventricosus genome elucidates the spidroin gene catalogue.</title>
        <authorList>
            <person name="Kono N."/>
            <person name="Nakamura H."/>
            <person name="Ohtoshi R."/>
            <person name="Moran D.A.P."/>
            <person name="Shinohara A."/>
            <person name="Yoshida Y."/>
            <person name="Fujiwara M."/>
            <person name="Mori M."/>
            <person name="Tomita M."/>
            <person name="Arakawa K."/>
        </authorList>
    </citation>
    <scope>NUCLEOTIDE SEQUENCE [LARGE SCALE GENOMIC DNA]</scope>
</reference>
<name>A0A4Y2JD22_ARAVE</name>
<dbReference type="EMBL" id="BGPR01003442">
    <property type="protein sequence ID" value="GBM88201.1"/>
    <property type="molecule type" value="Genomic_DNA"/>
</dbReference>
<keyword evidence="2" id="KW-1185">Reference proteome</keyword>
<evidence type="ECO:0000313" key="1">
    <source>
        <dbReference type="EMBL" id="GBM88201.1"/>
    </source>
</evidence>
<sequence>MRRRRSKLGGPCAASQLAVPRISNVARISKQNFAARQRSYLKKLIPKFGYYTSDATDEIYSTLRRDLYDNRNLSQEAWSNWTWDIPTGYSTSHRDMTTSLMLGEDGINFPTCYSANLRLSNELPPLTWSLSDYKDNIQLEQFSLKVETDEAFRPWYIPQIVLAIHSPYVPVQPITEGEALKIGYVYLVSVKLEEEHLLPHPYQTDCIDYDALWRENNKTGPRSQEVIVIF</sequence>
<organism evidence="1 2">
    <name type="scientific">Araneus ventricosus</name>
    <name type="common">Orbweaver spider</name>
    <name type="synonym">Epeira ventricosa</name>
    <dbReference type="NCBI Taxonomy" id="182803"/>
    <lineage>
        <taxon>Eukaryota</taxon>
        <taxon>Metazoa</taxon>
        <taxon>Ecdysozoa</taxon>
        <taxon>Arthropoda</taxon>
        <taxon>Chelicerata</taxon>
        <taxon>Arachnida</taxon>
        <taxon>Araneae</taxon>
        <taxon>Araneomorphae</taxon>
        <taxon>Entelegynae</taxon>
        <taxon>Araneoidea</taxon>
        <taxon>Araneidae</taxon>
        <taxon>Araneus</taxon>
    </lineage>
</organism>
<evidence type="ECO:0000313" key="2">
    <source>
        <dbReference type="Proteomes" id="UP000499080"/>
    </source>
</evidence>